<dbReference type="Proteomes" id="UP000729357">
    <property type="component" value="Unassembled WGS sequence"/>
</dbReference>
<organism evidence="2 3">
    <name type="scientific">Aureobasidium melanogenum</name>
    <name type="common">Aureobasidium pullulans var. melanogenum</name>
    <dbReference type="NCBI Taxonomy" id="46634"/>
    <lineage>
        <taxon>Eukaryota</taxon>
        <taxon>Fungi</taxon>
        <taxon>Dikarya</taxon>
        <taxon>Ascomycota</taxon>
        <taxon>Pezizomycotina</taxon>
        <taxon>Dothideomycetes</taxon>
        <taxon>Dothideomycetidae</taxon>
        <taxon>Dothideales</taxon>
        <taxon>Saccotheciaceae</taxon>
        <taxon>Aureobasidium</taxon>
    </lineage>
</organism>
<dbReference type="EMBL" id="JAHFXS010000143">
    <property type="protein sequence ID" value="KAG9988522.1"/>
    <property type="molecule type" value="Genomic_DNA"/>
</dbReference>
<evidence type="ECO:0000259" key="1">
    <source>
        <dbReference type="Pfam" id="PF18566"/>
    </source>
</evidence>
<feature type="non-terminal residue" evidence="2">
    <location>
        <position position="1"/>
    </location>
</feature>
<dbReference type="AlphaFoldDB" id="A0A9P8G1D1"/>
<name>A0A9P8G1D1_AURME</name>
<dbReference type="InterPro" id="IPR041411">
    <property type="entry name" value="Ldi"/>
</dbReference>
<keyword evidence="3" id="KW-1185">Reference proteome</keyword>
<gene>
    <name evidence="2" type="ORF">KCU98_g2536</name>
</gene>
<sequence>MNIDLTKYPKLTKEQLGHLRHIHNLVAQADGEWHHMGTQEPMQEFLDAYRYQLATMAYTIALTHYHHQPTLRGVYKPLFRRIIHKMLRREVWGYWFTTSLGGVTTDPSLKELRKPWADPIVRENIMYSGHLLLMVSLYAMLFDDDEFEKEGSLVFHWNPLFFGLGPETFTYRTQSLQDAILREMERNGWVGVCCEPNAVFVVCNQFPMIAMRLNDVRHGTSVIGDVLEKYKAAWEKKGMVGPGGLFKDMWLAKQDFTVPANDPGFSAWSCAYMNTWNFKFVRECFDSQALGYLTTIDGGTSINPPVVGNAYRQIANEDSASSKEPKEIMKEALEIAQHTSLEQQAKRSVNKPLSLLTKPILGYTVEWLSELGREELPGLLEFIDKNLNPTWEKGGLYYPRNDEAMDKNLKWTHTDPFTGNAAIGYARLNVEDGMKKIWDHPWNQQQVSSQPWLDGISLADDVDFSRGLWDAERGLFIITMRTWDGSTKTLRPTLRNLSSGSWNIFVNGRQENKIEVPQGGNVELEVEIGSTDVDVVARYSKFT</sequence>
<feature type="domain" description="Linalool dehydratase/isomerase" evidence="1">
    <location>
        <begin position="50"/>
        <end position="403"/>
    </location>
</feature>
<protein>
    <recommendedName>
        <fullName evidence="1">Linalool dehydratase/isomerase domain-containing protein</fullName>
    </recommendedName>
</protein>
<reference evidence="2" key="2">
    <citation type="submission" date="2021-08" db="EMBL/GenBank/DDBJ databases">
        <authorList>
            <person name="Gostincar C."/>
            <person name="Sun X."/>
            <person name="Song Z."/>
            <person name="Gunde-Cimerman N."/>
        </authorList>
    </citation>
    <scope>NUCLEOTIDE SEQUENCE</scope>
    <source>
        <strain evidence="2">EXF-9298</strain>
    </source>
</reference>
<evidence type="ECO:0000313" key="2">
    <source>
        <dbReference type="EMBL" id="KAG9988522.1"/>
    </source>
</evidence>
<reference evidence="2" key="1">
    <citation type="journal article" date="2021" name="J Fungi (Basel)">
        <title>Virulence traits and population genomics of the black yeast Aureobasidium melanogenum.</title>
        <authorList>
            <person name="Cernosa A."/>
            <person name="Sun X."/>
            <person name="Gostincar C."/>
            <person name="Fang C."/>
            <person name="Gunde-Cimerman N."/>
            <person name="Song Z."/>
        </authorList>
    </citation>
    <scope>NUCLEOTIDE SEQUENCE</scope>
    <source>
        <strain evidence="2">EXF-9298</strain>
    </source>
</reference>
<comment type="caution">
    <text evidence="2">The sequence shown here is derived from an EMBL/GenBank/DDBJ whole genome shotgun (WGS) entry which is preliminary data.</text>
</comment>
<accession>A0A9P8G1D1</accession>
<dbReference type="Pfam" id="PF18566">
    <property type="entry name" value="Ldi"/>
    <property type="match status" value="1"/>
</dbReference>
<proteinExistence type="predicted"/>
<evidence type="ECO:0000313" key="3">
    <source>
        <dbReference type="Proteomes" id="UP000729357"/>
    </source>
</evidence>